<reference evidence="1" key="1">
    <citation type="journal article" date="2014" name="Int. J. Syst. Evol. Microbiol.">
        <title>Complete genome of a new Firmicutes species belonging to the dominant human colonic microbiota ('Ruminococcus bicirculans') reveals two chromosomes and a selective capacity to utilize plant glucans.</title>
        <authorList>
            <consortium name="NISC Comparative Sequencing Program"/>
            <person name="Wegmann U."/>
            <person name="Louis P."/>
            <person name="Goesmann A."/>
            <person name="Henrissat B."/>
            <person name="Duncan S.H."/>
            <person name="Flint H.J."/>
        </authorList>
    </citation>
    <scope>NUCLEOTIDE SEQUENCE</scope>
    <source>
        <strain evidence="1">CCM 8778</strain>
    </source>
</reference>
<sequence length="285" mass="32772">MSTVLARKDPQHFKTQALHVEADAHALHYQGLPLPLNFQQMLARRRPLAAPKDSRQFVLELANLGVSVRLTLAWQGQDYQVLVRQRRSDRGDCVLKLISGYVPAHELQLPLLSAVTEVAEECLVQSPAGWLQGRYLDTWLATPYPTLRYCHQYFQLRPQCGAALAVYCQGQPLMERPQAYVHLPSASLQLVYDLRLQLPDNLRQISLQHADERLEGDALVARLEPQHELFLLAPEQNRLFTLEQGELRPFQHTQALWLSEAFATRDGWLVHDERIAWHDWLRRAA</sequence>
<comment type="caution">
    <text evidence="2">The sequence shown here is derived from an EMBL/GenBank/DDBJ whole genome shotgun (WGS) entry which is preliminary data.</text>
</comment>
<organism evidence="2 3">
    <name type="scientific">Pseudomonas fluvialis</name>
    <dbReference type="NCBI Taxonomy" id="1793966"/>
    <lineage>
        <taxon>Bacteria</taxon>
        <taxon>Pseudomonadati</taxon>
        <taxon>Pseudomonadota</taxon>
        <taxon>Gammaproteobacteria</taxon>
        <taxon>Pseudomonadales</taxon>
        <taxon>Pseudomonadaceae</taxon>
        <taxon>Pseudomonas</taxon>
    </lineage>
</organism>
<dbReference type="Proteomes" id="UP000655550">
    <property type="component" value="Unassembled WGS sequence"/>
</dbReference>
<dbReference type="Proteomes" id="UP000242861">
    <property type="component" value="Unassembled WGS sequence"/>
</dbReference>
<evidence type="ECO:0000313" key="2">
    <source>
        <dbReference type="EMBL" id="PKF72345.1"/>
    </source>
</evidence>
<gene>
    <name evidence="2" type="ORF">CW360_03775</name>
    <name evidence="1" type="ORF">GCM10007363_19370</name>
</gene>
<name>A0A2I0CSY2_9PSED</name>
<dbReference type="EMBL" id="BMDE01000005">
    <property type="protein sequence ID" value="GGH93834.1"/>
    <property type="molecule type" value="Genomic_DNA"/>
</dbReference>
<reference evidence="1" key="5">
    <citation type="submission" date="2024-05" db="EMBL/GenBank/DDBJ databases">
        <authorList>
            <person name="Sun Q."/>
            <person name="Sedlacek I."/>
        </authorList>
    </citation>
    <scope>NUCLEOTIDE SEQUENCE</scope>
    <source>
        <strain evidence="1">CCM 8778</strain>
    </source>
</reference>
<dbReference type="AlphaFoldDB" id="A0A2I0CSY2"/>
<dbReference type="RefSeq" id="WP_093984677.1">
    <property type="nucleotide sequence ID" value="NZ_BMDE01000005.1"/>
</dbReference>
<evidence type="ECO:0000313" key="4">
    <source>
        <dbReference type="Proteomes" id="UP000655550"/>
    </source>
</evidence>
<reference evidence="4" key="4">
    <citation type="journal article" date="2019" name="Int. J. Syst. Evol. Microbiol.">
        <title>The Global Catalogue of Microorganisms (GCM) 10K type strain sequencing project: providing services to taxonomists for standard genome sequencing and annotation.</title>
        <authorList>
            <consortium name="The Broad Institute Genomics Platform"/>
            <consortium name="The Broad Institute Genome Sequencing Center for Infectious Disease"/>
            <person name="Wu L."/>
            <person name="Ma J."/>
        </authorList>
    </citation>
    <scope>NUCLEOTIDE SEQUENCE [LARGE SCALE GENOMIC DNA]</scope>
    <source>
        <strain evidence="4">CCM 8778</strain>
    </source>
</reference>
<evidence type="ECO:0000313" key="3">
    <source>
        <dbReference type="Proteomes" id="UP000242861"/>
    </source>
</evidence>
<protein>
    <submittedName>
        <fullName evidence="2">Metal ABC transporter ATPase</fullName>
    </submittedName>
</protein>
<reference evidence="2" key="3">
    <citation type="submission" date="2017-12" db="EMBL/GenBank/DDBJ databases">
        <authorList>
            <person name="Hurst M.R.H."/>
        </authorList>
    </citation>
    <scope>NUCLEOTIDE SEQUENCE [LARGE SCALE GENOMIC DNA]</scope>
    <source>
        <strain evidence="2">ZYSR67-Z</strain>
    </source>
</reference>
<accession>A0A2I0CSY2</accession>
<dbReference type="EMBL" id="PIYS01000004">
    <property type="protein sequence ID" value="PKF72345.1"/>
    <property type="molecule type" value="Genomic_DNA"/>
</dbReference>
<keyword evidence="4" id="KW-1185">Reference proteome</keyword>
<proteinExistence type="predicted"/>
<evidence type="ECO:0000313" key="1">
    <source>
        <dbReference type="EMBL" id="GGH93834.1"/>
    </source>
</evidence>
<reference evidence="3" key="2">
    <citation type="submission" date="2017-12" db="EMBL/GenBank/DDBJ databases">
        <authorList>
            <person name="Yu X.-Y."/>
        </authorList>
    </citation>
    <scope>NUCLEOTIDE SEQUENCE [LARGE SCALE GENOMIC DNA]</scope>
    <source>
        <strain evidence="3">ZYSR67-Z</strain>
    </source>
</reference>